<proteinExistence type="predicted"/>
<gene>
    <name evidence="2" type="ORF">RhiirA5_418720</name>
</gene>
<reference evidence="2 3" key="1">
    <citation type="submission" date="2016-04" db="EMBL/GenBank/DDBJ databases">
        <title>Genome analyses suggest a sexual origin of heterokaryosis in a supposedly ancient asexual fungus.</title>
        <authorList>
            <person name="Ropars J."/>
            <person name="Sedzielewska K."/>
            <person name="Noel J."/>
            <person name="Charron P."/>
            <person name="Farinelli L."/>
            <person name="Marton T."/>
            <person name="Kruger M."/>
            <person name="Pelin A."/>
            <person name="Brachmann A."/>
            <person name="Corradi N."/>
        </authorList>
    </citation>
    <scope>NUCLEOTIDE SEQUENCE [LARGE SCALE GENOMIC DNA]</scope>
    <source>
        <strain evidence="2 3">A5</strain>
    </source>
</reference>
<dbReference type="EMBL" id="LLXJ01000683">
    <property type="protein sequence ID" value="PKC07064.1"/>
    <property type="molecule type" value="Genomic_DNA"/>
</dbReference>
<accession>A0A2N0PJQ4</accession>
<evidence type="ECO:0000313" key="3">
    <source>
        <dbReference type="Proteomes" id="UP000232722"/>
    </source>
</evidence>
<dbReference type="VEuPathDB" id="FungiDB:RhiirFUN_015581"/>
<reference evidence="2 3" key="2">
    <citation type="submission" date="2017-09" db="EMBL/GenBank/DDBJ databases">
        <title>Extensive intraspecific genome diversity in a model arbuscular mycorrhizal fungus.</title>
        <authorList>
            <person name="Chen E.C."/>
            <person name="Morin E."/>
            <person name="Beaudet D."/>
            <person name="Noel J."/>
            <person name="Ndikumana S."/>
            <person name="Charron P."/>
            <person name="St-Onge C."/>
            <person name="Giorgi J."/>
            <person name="Grigoriev I.V."/>
            <person name="Roux C."/>
            <person name="Martin F.M."/>
            <person name="Corradi N."/>
        </authorList>
    </citation>
    <scope>NUCLEOTIDE SEQUENCE [LARGE SCALE GENOMIC DNA]</scope>
    <source>
        <strain evidence="2 3">A5</strain>
    </source>
</reference>
<feature type="compositionally biased region" description="Basic and acidic residues" evidence="1">
    <location>
        <begin position="325"/>
        <end position="339"/>
    </location>
</feature>
<dbReference type="Proteomes" id="UP000232722">
    <property type="component" value="Unassembled WGS sequence"/>
</dbReference>
<feature type="region of interest" description="Disordered" evidence="1">
    <location>
        <begin position="284"/>
        <end position="339"/>
    </location>
</feature>
<feature type="region of interest" description="Disordered" evidence="1">
    <location>
        <begin position="1"/>
        <end position="23"/>
    </location>
</feature>
<dbReference type="AlphaFoldDB" id="A0A2N0PJQ4"/>
<organism evidence="2 3">
    <name type="scientific">Rhizophagus irregularis</name>
    <dbReference type="NCBI Taxonomy" id="588596"/>
    <lineage>
        <taxon>Eukaryota</taxon>
        <taxon>Fungi</taxon>
        <taxon>Fungi incertae sedis</taxon>
        <taxon>Mucoromycota</taxon>
        <taxon>Glomeromycotina</taxon>
        <taxon>Glomeromycetes</taxon>
        <taxon>Glomerales</taxon>
        <taxon>Glomeraceae</taxon>
        <taxon>Rhizophagus</taxon>
    </lineage>
</organism>
<comment type="caution">
    <text evidence="2">The sequence shown here is derived from an EMBL/GenBank/DDBJ whole genome shotgun (WGS) entry which is preliminary data.</text>
</comment>
<evidence type="ECO:0000256" key="1">
    <source>
        <dbReference type="SAM" id="MobiDB-lite"/>
    </source>
</evidence>
<evidence type="ECO:0000313" key="2">
    <source>
        <dbReference type="EMBL" id="PKC07064.1"/>
    </source>
</evidence>
<dbReference type="VEuPathDB" id="FungiDB:RhiirA1_467584"/>
<dbReference type="VEuPathDB" id="FungiDB:FUN_016355"/>
<name>A0A2N0PJQ4_9GLOM</name>
<sequence>MSKLVKKKYTQPETQSTFISDGQTTSIQDLKNQLEIMNKQNKDLLRRLKQSQQQNQDSTDENQSRRSSIASVEDIESQSHLSPCTSFLNQSSIIQSSFKDQPVQPSLPIAKPRGNLAKNVRKALNLTRREYQGYRADLRDLINGMLDRDKKWCDQDMKKILSLIYLFKQKNPTFPNCANDWAIKEIIRAIINNKREYSRNKKNYKDQEQDDEIDEMQSEKHIQQNSEDLENMHDEIEPNEDVNERDQNFWLSEEPEHLMNAYLILYPEAQDELIDFLADKRGIGVKQPKDNPVSDMKGKRSIGFIQDKKRMKRSDNNQKQKKIRREGDKNDNDASDFFEQKSRRSATKKVIEIIERSIVEYEKMLKIQEKHTECNILRENNFNFIQILNQQSEILLGKSKDWKLIRGDFNNRFNKISSKIEVKNLIDDLSVIEDNLIFY</sequence>
<feature type="region of interest" description="Disordered" evidence="1">
    <location>
        <begin position="49"/>
        <end position="77"/>
    </location>
</feature>
<feature type="compositionally biased region" description="Polar residues" evidence="1">
    <location>
        <begin position="11"/>
        <end position="23"/>
    </location>
</feature>
<protein>
    <submittedName>
        <fullName evidence="2">Uncharacterized protein</fullName>
    </submittedName>
</protein>